<dbReference type="EMBL" id="CM007382">
    <property type="protein sequence ID" value="ONK77924.1"/>
    <property type="molecule type" value="Genomic_DNA"/>
</dbReference>
<sequence length="117" mass="12505">MTRHLEFAGATRRETTVADGQNEGRRSGPEELSSVRIWRSGFERLAGVGLVGVRWRRTGGEAALVSKGTELGCEGERVRAVGSEGEEAEEPTMGRLSAGSGKFGRASKRRSRGVSNG</sequence>
<dbReference type="AlphaFoldDB" id="A0A5P1FIL5"/>
<proteinExistence type="predicted"/>
<evidence type="ECO:0000313" key="2">
    <source>
        <dbReference type="EMBL" id="ONK77924.1"/>
    </source>
</evidence>
<dbReference type="Gramene" id="ONK77924">
    <property type="protein sequence ID" value="ONK77924"/>
    <property type="gene ID" value="A4U43_C02F12360"/>
</dbReference>
<keyword evidence="3" id="KW-1185">Reference proteome</keyword>
<reference evidence="3" key="1">
    <citation type="journal article" date="2017" name="Nat. Commun.">
        <title>The asparagus genome sheds light on the origin and evolution of a young Y chromosome.</title>
        <authorList>
            <person name="Harkess A."/>
            <person name="Zhou J."/>
            <person name="Xu C."/>
            <person name="Bowers J.E."/>
            <person name="Van der Hulst R."/>
            <person name="Ayyampalayam S."/>
            <person name="Mercati F."/>
            <person name="Riccardi P."/>
            <person name="McKain M.R."/>
            <person name="Kakrana A."/>
            <person name="Tang H."/>
            <person name="Ray J."/>
            <person name="Groenendijk J."/>
            <person name="Arikit S."/>
            <person name="Mathioni S.M."/>
            <person name="Nakano M."/>
            <person name="Shan H."/>
            <person name="Telgmann-Rauber A."/>
            <person name="Kanno A."/>
            <person name="Yue Z."/>
            <person name="Chen H."/>
            <person name="Li W."/>
            <person name="Chen Y."/>
            <person name="Xu X."/>
            <person name="Zhang Y."/>
            <person name="Luo S."/>
            <person name="Chen H."/>
            <person name="Gao J."/>
            <person name="Mao Z."/>
            <person name="Pires J.C."/>
            <person name="Luo M."/>
            <person name="Kudrna D."/>
            <person name="Wing R.A."/>
            <person name="Meyers B.C."/>
            <person name="Yi K."/>
            <person name="Kong H."/>
            <person name="Lavrijsen P."/>
            <person name="Sunseri F."/>
            <person name="Falavigna A."/>
            <person name="Ye Y."/>
            <person name="Leebens-Mack J.H."/>
            <person name="Chen G."/>
        </authorList>
    </citation>
    <scope>NUCLEOTIDE SEQUENCE [LARGE SCALE GENOMIC DNA]</scope>
    <source>
        <strain evidence="3">cv. DH0086</strain>
    </source>
</reference>
<evidence type="ECO:0000256" key="1">
    <source>
        <dbReference type="SAM" id="MobiDB-lite"/>
    </source>
</evidence>
<feature type="compositionally biased region" description="Basic residues" evidence="1">
    <location>
        <begin position="105"/>
        <end position="117"/>
    </location>
</feature>
<evidence type="ECO:0000313" key="3">
    <source>
        <dbReference type="Proteomes" id="UP000243459"/>
    </source>
</evidence>
<accession>A0A5P1FIL5</accession>
<feature type="compositionally biased region" description="Basic and acidic residues" evidence="1">
    <location>
        <begin position="1"/>
        <end position="29"/>
    </location>
</feature>
<feature type="region of interest" description="Disordered" evidence="1">
    <location>
        <begin position="77"/>
        <end position="117"/>
    </location>
</feature>
<organism evidence="2 3">
    <name type="scientific">Asparagus officinalis</name>
    <name type="common">Garden asparagus</name>
    <dbReference type="NCBI Taxonomy" id="4686"/>
    <lineage>
        <taxon>Eukaryota</taxon>
        <taxon>Viridiplantae</taxon>
        <taxon>Streptophyta</taxon>
        <taxon>Embryophyta</taxon>
        <taxon>Tracheophyta</taxon>
        <taxon>Spermatophyta</taxon>
        <taxon>Magnoliopsida</taxon>
        <taxon>Liliopsida</taxon>
        <taxon>Asparagales</taxon>
        <taxon>Asparagaceae</taxon>
        <taxon>Asparagoideae</taxon>
        <taxon>Asparagus</taxon>
    </lineage>
</organism>
<name>A0A5P1FIL5_ASPOF</name>
<gene>
    <name evidence="2" type="ORF">A4U43_C02F12360</name>
</gene>
<protein>
    <submittedName>
        <fullName evidence="2">Uncharacterized protein</fullName>
    </submittedName>
</protein>
<feature type="region of interest" description="Disordered" evidence="1">
    <location>
        <begin position="1"/>
        <end position="32"/>
    </location>
</feature>
<dbReference type="Proteomes" id="UP000243459">
    <property type="component" value="Chromosome 2"/>
</dbReference>